<keyword evidence="2" id="KW-0067">ATP-binding</keyword>
<evidence type="ECO:0000313" key="2">
    <source>
        <dbReference type="EMBL" id="QQB33139.1"/>
    </source>
</evidence>
<evidence type="ECO:0000313" key="3">
    <source>
        <dbReference type="Proteomes" id="UP000595231"/>
    </source>
</evidence>
<feature type="domain" description="Helicase ATP-binding" evidence="1">
    <location>
        <begin position="11"/>
        <end position="328"/>
    </location>
</feature>
<protein>
    <submittedName>
        <fullName evidence="2">Helicase</fullName>
    </submittedName>
</protein>
<dbReference type="InterPro" id="IPR001650">
    <property type="entry name" value="Helicase_C-like"/>
</dbReference>
<organism evidence="2 3">
    <name type="scientific">Achromobacter deleyi</name>
    <dbReference type="NCBI Taxonomy" id="1353891"/>
    <lineage>
        <taxon>Bacteria</taxon>
        <taxon>Pseudomonadati</taxon>
        <taxon>Pseudomonadota</taxon>
        <taxon>Betaproteobacteria</taxon>
        <taxon>Burkholderiales</taxon>
        <taxon>Alcaligenaceae</taxon>
        <taxon>Achromobacter</taxon>
    </lineage>
</organism>
<keyword evidence="2" id="KW-0547">Nucleotide-binding</keyword>
<reference evidence="2 3" key="1">
    <citation type="submission" date="2020-12" db="EMBL/GenBank/DDBJ databases">
        <title>FDA dAtabase for Regulatory Grade micrObial Sequences (FDA-ARGOS): Supporting development and validation of Infectious Disease Dx tests.</title>
        <authorList>
            <person name="Sproer C."/>
            <person name="Gronow S."/>
            <person name="Severitt S."/>
            <person name="Schroder I."/>
            <person name="Tallon L."/>
            <person name="Sadzewicz L."/>
            <person name="Zhao X."/>
            <person name="Boylan J."/>
            <person name="Ott S."/>
            <person name="Bowen H."/>
            <person name="Vavikolanu K."/>
            <person name="Mehta A."/>
            <person name="Aluvathingal J."/>
            <person name="Nadendla S."/>
            <person name="Lowell S."/>
            <person name="Myers T."/>
            <person name="Yan Y."/>
            <person name="Sichtig H."/>
        </authorList>
    </citation>
    <scope>NUCLEOTIDE SEQUENCE [LARGE SCALE GENOMIC DNA]</scope>
    <source>
        <strain evidence="2 3">FDAARGOS_1050</strain>
    </source>
</reference>
<dbReference type="RefSeq" id="WP_198483579.1">
    <property type="nucleotide sequence ID" value="NZ_CP065997.1"/>
</dbReference>
<dbReference type="Proteomes" id="UP000595231">
    <property type="component" value="Chromosome"/>
</dbReference>
<name>A0A7T4E2K0_9BURK</name>
<gene>
    <name evidence="2" type="ORF">I6I07_21130</name>
</gene>
<dbReference type="Gene3D" id="3.40.50.300">
    <property type="entry name" value="P-loop containing nucleotide triphosphate hydrolases"/>
    <property type="match status" value="2"/>
</dbReference>
<dbReference type="EMBL" id="CP065997">
    <property type="protein sequence ID" value="QQB33139.1"/>
    <property type="molecule type" value="Genomic_DNA"/>
</dbReference>
<keyword evidence="2" id="KW-0347">Helicase</keyword>
<proteinExistence type="predicted"/>
<sequence>MPNERFRADVALAPLKVFQRRTVDYVFDRLYGQDDPVRQFLVADEVGLGKTMVARGVIARMIEHLWDNTKRIDILYICSNQAIAAQNLNRLNVLGRRELALPTRMTLVPLQLRDQAGLDANRVNFISLTPGTTFDLRSATGVTQERALLFHLLRDLVTRPRGLHNLLQVTAGVEGWNRAVDNLTLEGVDKRILERFRREVQADRDLFEELERICELFPRRRDTYPAEMTQPRNSLVARLRAKLSHACVDALKPDLIIMDEFQRFRDLLHGDSDAAILARELFDYSGGDGHGARTLLLSATPYRMLTLAGDEPDEGDHYQDFLETLSFLYGREKGPEVAATLAREMRAFRGLLHALPQSHASAVETRQTIERRLRRVIARTERVASTVERDSMMSEPPIAVSIAPTDLAQASAVSQVARTLDAPEIIEYWKSSPYLLNFMRHYSLKRLLEDQIDAPSAVLRTAIQAARPAMLDHDAIDAYAPLDPANGRMRAIMDDIFGQHLEQNLWIPAAMPYYGEARAKAPLTKALIFSSWSMVPDAIAALLSYEAERRMGVGESGRRYFEQHRLRPLQFRQDHGRLAGLRALLLIYPSPALAELADPLAVFSGTRAALSLEGMRSAVGDRLKPALGALKESAVSHQDAHSAEWAAPAVIDDLLGARSRAWLETPHGMRALASEDAFHDHVAELATAVKTRDIGAPSDDLSDLLVDVALGSPAVCALRALKRIAPELAWDDPRLLSAAAEVAWSFRALFNQHDAVALLRRDTDDHYWRRVLAYCAQHNLQAVLDEYAHYLVDAEGLGARPAEDRAIGVAHTMAQALAIRPSQIDVDDVQVDGESLAISKFQMRGRFAMRLADYKDEDGAVARLGGVRDAFNSPFRPFVLATTSVGQEGLDFHPYCYRVYHWNLPSNPVDLEQREGRVHRFKGHAVRLNLAERQAAVVRGRGQAPDDPWKLMFEHARSEAAVDTDLIPYWIYEGSVRVERRVPMLPFSREITRLAWLKRSLAIYRLAFGQPRQDELLEYLHTLMVDGSDITALEDLQIQLEPSNTFSADLESNKNSV</sequence>
<keyword evidence="2" id="KW-0378">Hydrolase</keyword>
<evidence type="ECO:0000259" key="1">
    <source>
        <dbReference type="SMART" id="SM00487"/>
    </source>
</evidence>
<dbReference type="GO" id="GO:0004386">
    <property type="term" value="F:helicase activity"/>
    <property type="evidence" value="ECO:0007669"/>
    <property type="project" value="UniProtKB-KW"/>
</dbReference>
<dbReference type="AlphaFoldDB" id="A0A7T4E2K0"/>
<accession>A0A7T4E2K0</accession>
<dbReference type="SMART" id="SM00487">
    <property type="entry name" value="DEXDc"/>
    <property type="match status" value="1"/>
</dbReference>
<dbReference type="InterPro" id="IPR014001">
    <property type="entry name" value="Helicase_ATP-bd"/>
</dbReference>
<dbReference type="Pfam" id="PF00271">
    <property type="entry name" value="Helicase_C"/>
    <property type="match status" value="1"/>
</dbReference>
<dbReference type="SUPFAM" id="SSF52540">
    <property type="entry name" value="P-loop containing nucleoside triphosphate hydrolases"/>
    <property type="match status" value="2"/>
</dbReference>
<dbReference type="InterPro" id="IPR027417">
    <property type="entry name" value="P-loop_NTPase"/>
</dbReference>